<dbReference type="Gene3D" id="6.10.250.3130">
    <property type="match status" value="1"/>
</dbReference>
<sequence>MTLNVKEKQEIIKNIGKDERDTGSSQVQVALLTERIRYLTEHCKIHKKDNHSRYGLVKLVSKRKKHLKYLMRSNPENYNRVIKELKIRG</sequence>
<dbReference type="InterPro" id="IPR005290">
    <property type="entry name" value="Ribosomal_uS15_bac-type"/>
</dbReference>
<evidence type="ECO:0000313" key="3">
    <source>
        <dbReference type="EMBL" id="SVC15666.1"/>
    </source>
</evidence>
<protein>
    <recommendedName>
        <fullName evidence="4">30S ribosomal protein S15</fullName>
    </recommendedName>
</protein>
<keyword evidence="2" id="KW-0687">Ribonucleoprotein</keyword>
<dbReference type="InterPro" id="IPR000589">
    <property type="entry name" value="Ribosomal_uS15"/>
</dbReference>
<dbReference type="CDD" id="cd00353">
    <property type="entry name" value="Ribosomal_S15p_S13e"/>
    <property type="match status" value="1"/>
</dbReference>
<evidence type="ECO:0008006" key="4">
    <source>
        <dbReference type="Google" id="ProtNLM"/>
    </source>
</evidence>
<dbReference type="NCBIfam" id="TIGR00952">
    <property type="entry name" value="S15_bact"/>
    <property type="match status" value="1"/>
</dbReference>
<dbReference type="Gene3D" id="1.10.287.10">
    <property type="entry name" value="S15/NS1, RNA-binding"/>
    <property type="match status" value="1"/>
</dbReference>
<accession>A0A382JV86</accession>
<evidence type="ECO:0000256" key="1">
    <source>
        <dbReference type="ARBA" id="ARBA00022980"/>
    </source>
</evidence>
<dbReference type="InterPro" id="IPR009068">
    <property type="entry name" value="uS15_NS1_RNA-bd_sf"/>
</dbReference>
<proteinExistence type="inferred from homology"/>
<dbReference type="SUPFAM" id="SSF47060">
    <property type="entry name" value="S15/NS1 RNA-binding domain"/>
    <property type="match status" value="1"/>
</dbReference>
<dbReference type="AlphaFoldDB" id="A0A382JV86"/>
<dbReference type="GO" id="GO:0022627">
    <property type="term" value="C:cytosolic small ribosomal subunit"/>
    <property type="evidence" value="ECO:0007669"/>
    <property type="project" value="TreeGrafter"/>
</dbReference>
<organism evidence="3">
    <name type="scientific">marine metagenome</name>
    <dbReference type="NCBI Taxonomy" id="408172"/>
    <lineage>
        <taxon>unclassified sequences</taxon>
        <taxon>metagenomes</taxon>
        <taxon>ecological metagenomes</taxon>
    </lineage>
</organism>
<dbReference type="PANTHER" id="PTHR23321:SF26">
    <property type="entry name" value="SMALL RIBOSOMAL SUBUNIT PROTEIN US15M"/>
    <property type="match status" value="1"/>
</dbReference>
<evidence type="ECO:0000256" key="2">
    <source>
        <dbReference type="ARBA" id="ARBA00023274"/>
    </source>
</evidence>
<keyword evidence="1" id="KW-0689">Ribosomal protein</keyword>
<gene>
    <name evidence="3" type="ORF">METZ01_LOCUS268520</name>
</gene>
<dbReference type="PANTHER" id="PTHR23321">
    <property type="entry name" value="RIBOSOMAL PROTEIN S15, BACTERIAL AND ORGANELLAR"/>
    <property type="match status" value="1"/>
</dbReference>
<dbReference type="FunFam" id="1.10.287.10:FF:000002">
    <property type="entry name" value="30S ribosomal protein S15"/>
    <property type="match status" value="1"/>
</dbReference>
<dbReference type="GO" id="GO:0003735">
    <property type="term" value="F:structural constituent of ribosome"/>
    <property type="evidence" value="ECO:0007669"/>
    <property type="project" value="InterPro"/>
</dbReference>
<name>A0A382JV86_9ZZZZ</name>
<dbReference type="HAMAP" id="MF_01343_B">
    <property type="entry name" value="Ribosomal_uS15_B"/>
    <property type="match status" value="1"/>
</dbReference>
<dbReference type="EMBL" id="UINC01076466">
    <property type="protein sequence ID" value="SVC15666.1"/>
    <property type="molecule type" value="Genomic_DNA"/>
</dbReference>
<dbReference type="SMART" id="SM01387">
    <property type="entry name" value="Ribosomal_S15"/>
    <property type="match status" value="1"/>
</dbReference>
<dbReference type="Pfam" id="PF00312">
    <property type="entry name" value="Ribosomal_S15"/>
    <property type="match status" value="1"/>
</dbReference>
<reference evidence="3" key="1">
    <citation type="submission" date="2018-05" db="EMBL/GenBank/DDBJ databases">
        <authorList>
            <person name="Lanie J.A."/>
            <person name="Ng W.-L."/>
            <person name="Kazmierczak K.M."/>
            <person name="Andrzejewski T.M."/>
            <person name="Davidsen T.M."/>
            <person name="Wayne K.J."/>
            <person name="Tettelin H."/>
            <person name="Glass J.I."/>
            <person name="Rusch D."/>
            <person name="Podicherti R."/>
            <person name="Tsui H.-C.T."/>
            <person name="Winkler M.E."/>
        </authorList>
    </citation>
    <scope>NUCLEOTIDE SEQUENCE</scope>
</reference>
<dbReference type="GO" id="GO:0006412">
    <property type="term" value="P:translation"/>
    <property type="evidence" value="ECO:0007669"/>
    <property type="project" value="InterPro"/>
</dbReference>